<evidence type="ECO:0000313" key="5">
    <source>
        <dbReference type="Proteomes" id="UP001431199"/>
    </source>
</evidence>
<proteinExistence type="inferred from homology"/>
<sequence length="162" mass="18486">MKRVLVVSDSHGNMGNLSEVIKRSKDIDMLIHLGDIQGEDELLRSMCNFPVEIVRGNCDFETNNKLYLTIELECHKIFATHGHAYGVEWGIERLSYAALEEGCDIAMYGHTHVPEIIQGDDITVINPGSISRPRQMNHKPSYILMELLDNGEVFYNLNYFEK</sequence>
<evidence type="ECO:0000313" key="4">
    <source>
        <dbReference type="EMBL" id="MCT7398954.1"/>
    </source>
</evidence>
<dbReference type="Gene3D" id="3.60.21.10">
    <property type="match status" value="1"/>
</dbReference>
<keyword evidence="5" id="KW-1185">Reference proteome</keyword>
<dbReference type="InterPro" id="IPR041802">
    <property type="entry name" value="MPP_YfcE"/>
</dbReference>
<feature type="domain" description="Calcineurin-like phosphoesterase" evidence="3">
    <location>
        <begin position="3"/>
        <end position="147"/>
    </location>
</feature>
<dbReference type="CDD" id="cd00841">
    <property type="entry name" value="MPP_YfcE"/>
    <property type="match status" value="1"/>
</dbReference>
<dbReference type="InterPro" id="IPR000979">
    <property type="entry name" value="Phosphodiesterase_MJ0936/Vps29"/>
</dbReference>
<accession>A0ABT2M096</accession>
<dbReference type="NCBIfam" id="TIGR00040">
    <property type="entry name" value="yfcE"/>
    <property type="match status" value="1"/>
</dbReference>
<dbReference type="PANTHER" id="PTHR11124">
    <property type="entry name" value="VACUOLAR SORTING PROTEIN VPS29"/>
    <property type="match status" value="1"/>
</dbReference>
<dbReference type="EC" id="3.1.4.-" evidence="2"/>
<dbReference type="Proteomes" id="UP001431199">
    <property type="component" value="Unassembled WGS sequence"/>
</dbReference>
<reference evidence="4" key="1">
    <citation type="submission" date="2022-09" db="EMBL/GenBank/DDBJ databases">
        <title>Eubacterium sp. LFL-14 isolated from human feces.</title>
        <authorList>
            <person name="Liu F."/>
        </authorList>
    </citation>
    <scope>NUCLEOTIDE SEQUENCE</scope>
    <source>
        <strain evidence="4">LFL-14</strain>
    </source>
</reference>
<dbReference type="Pfam" id="PF12850">
    <property type="entry name" value="Metallophos_2"/>
    <property type="match status" value="1"/>
</dbReference>
<comment type="caution">
    <text evidence="4">The sequence shown here is derived from an EMBL/GenBank/DDBJ whole genome shotgun (WGS) entry which is preliminary data.</text>
</comment>
<dbReference type="InterPro" id="IPR024654">
    <property type="entry name" value="Calcineurin-like_PHP_lpxH"/>
</dbReference>
<evidence type="ECO:0000256" key="2">
    <source>
        <dbReference type="RuleBase" id="RU362039"/>
    </source>
</evidence>
<gene>
    <name evidence="4" type="ORF">N5B56_07625</name>
</gene>
<dbReference type="InterPro" id="IPR029052">
    <property type="entry name" value="Metallo-depent_PP-like"/>
</dbReference>
<protein>
    <recommendedName>
        <fullName evidence="2">Phosphoesterase</fullName>
        <ecNumber evidence="2">3.1.4.-</ecNumber>
    </recommendedName>
</protein>
<evidence type="ECO:0000256" key="1">
    <source>
        <dbReference type="ARBA" id="ARBA00008950"/>
    </source>
</evidence>
<comment type="cofactor">
    <cofactor evidence="2">
        <name>a divalent metal cation</name>
        <dbReference type="ChEBI" id="CHEBI:60240"/>
    </cofactor>
</comment>
<dbReference type="RefSeq" id="WP_147339825.1">
    <property type="nucleotide sequence ID" value="NZ_JAODBU010000007.1"/>
</dbReference>
<comment type="similarity">
    <text evidence="1 2">Belongs to the metallophosphoesterase superfamily. YfcE family.</text>
</comment>
<keyword evidence="2" id="KW-0479">Metal-binding</keyword>
<name>A0ABT2M096_9FIRM</name>
<dbReference type="EMBL" id="JAODBU010000007">
    <property type="protein sequence ID" value="MCT7398954.1"/>
    <property type="molecule type" value="Genomic_DNA"/>
</dbReference>
<evidence type="ECO:0000259" key="3">
    <source>
        <dbReference type="Pfam" id="PF12850"/>
    </source>
</evidence>
<dbReference type="SUPFAM" id="SSF56300">
    <property type="entry name" value="Metallo-dependent phosphatases"/>
    <property type="match status" value="1"/>
</dbReference>
<organism evidence="4 5">
    <name type="scientific">Eubacterium album</name>
    <dbReference type="NCBI Taxonomy" id="2978477"/>
    <lineage>
        <taxon>Bacteria</taxon>
        <taxon>Bacillati</taxon>
        <taxon>Bacillota</taxon>
        <taxon>Clostridia</taxon>
        <taxon>Eubacteriales</taxon>
        <taxon>Eubacteriaceae</taxon>
        <taxon>Eubacterium</taxon>
    </lineage>
</organism>